<dbReference type="GO" id="GO:0000166">
    <property type="term" value="F:nucleotide binding"/>
    <property type="evidence" value="ECO:0007669"/>
    <property type="project" value="InterPro"/>
</dbReference>
<evidence type="ECO:0000256" key="3">
    <source>
        <dbReference type="SAM" id="MobiDB-lite"/>
    </source>
</evidence>
<evidence type="ECO:0000256" key="2">
    <source>
        <dbReference type="ARBA" id="ARBA00023002"/>
    </source>
</evidence>
<keyword evidence="6" id="KW-1185">Reference proteome</keyword>
<feature type="domain" description="Gfo/Idh/MocA-like oxidoreductase N-terminal" evidence="4">
    <location>
        <begin position="3"/>
        <end position="109"/>
    </location>
</feature>
<organism evidence="5 6">
    <name type="scientific">Pseudobythopirellula maris</name>
    <dbReference type="NCBI Taxonomy" id="2527991"/>
    <lineage>
        <taxon>Bacteria</taxon>
        <taxon>Pseudomonadati</taxon>
        <taxon>Planctomycetota</taxon>
        <taxon>Planctomycetia</taxon>
        <taxon>Pirellulales</taxon>
        <taxon>Lacipirellulaceae</taxon>
        <taxon>Pseudobythopirellula</taxon>
    </lineage>
</organism>
<dbReference type="Gene3D" id="3.30.360.10">
    <property type="entry name" value="Dihydrodipicolinate Reductase, domain 2"/>
    <property type="match status" value="1"/>
</dbReference>
<dbReference type="InterPro" id="IPR000683">
    <property type="entry name" value="Gfo/Idh/MocA-like_OxRdtase_N"/>
</dbReference>
<dbReference type="SUPFAM" id="SSF51735">
    <property type="entry name" value="NAD(P)-binding Rossmann-fold domains"/>
    <property type="match status" value="1"/>
</dbReference>
<evidence type="ECO:0000313" key="5">
    <source>
        <dbReference type="EMBL" id="TWT90025.1"/>
    </source>
</evidence>
<dbReference type="Gene3D" id="3.40.50.720">
    <property type="entry name" value="NAD(P)-binding Rossmann-like Domain"/>
    <property type="match status" value="1"/>
</dbReference>
<dbReference type="Proteomes" id="UP000315440">
    <property type="component" value="Unassembled WGS sequence"/>
</dbReference>
<dbReference type="EC" id="1.-.-.-" evidence="5"/>
<sequence>MKLRVGLVGLGPSWSARHWPAFRALDGRYEIRAVCDPIAHRAQQVAQELGARPVDGFRALAASDDIDAVMLLSARWFGALPIEAACDAGKAVYCAASIDLAQDEARRLRRRVLDSGVTFMAELPHRLAPATVRLKELIATRLGAPRLVFCNQRHTSTHTATRTIPKRHMIEMVDWCRYVVGREATSVTGLSHQADLPGPAAVSEQQSGSDDYSLMALEFAEGAPGTPRPVAQIACGNYVSQEWPEATAFRRPADMQVVCEHGIAFIDLPSRLVWFDAAGQHTESLEHERPVGEQLLMQFHRSVSSLVLRSSSLEDAYRALTIVLAAERSCREGRRAELTADPPEAAAFVDPQPRSA</sequence>
<dbReference type="Pfam" id="PF01408">
    <property type="entry name" value="GFO_IDH_MocA"/>
    <property type="match status" value="1"/>
</dbReference>
<dbReference type="SUPFAM" id="SSF55347">
    <property type="entry name" value="Glyceraldehyde-3-phosphate dehydrogenase-like, C-terminal domain"/>
    <property type="match status" value="1"/>
</dbReference>
<protein>
    <submittedName>
        <fullName evidence="5">Putative 4,5-dihydroxyphthalate dehydrogenase</fullName>
        <ecNumber evidence="5">1.-.-.-</ecNumber>
    </submittedName>
</protein>
<dbReference type="InterPro" id="IPR036291">
    <property type="entry name" value="NAD(P)-bd_dom_sf"/>
</dbReference>
<dbReference type="GO" id="GO:0016491">
    <property type="term" value="F:oxidoreductase activity"/>
    <property type="evidence" value="ECO:0007669"/>
    <property type="project" value="UniProtKB-KW"/>
</dbReference>
<name>A0A5C5ZSJ0_9BACT</name>
<proteinExistence type="inferred from homology"/>
<comment type="caution">
    <text evidence="5">The sequence shown here is derived from an EMBL/GenBank/DDBJ whole genome shotgun (WGS) entry which is preliminary data.</text>
</comment>
<evidence type="ECO:0000256" key="1">
    <source>
        <dbReference type="ARBA" id="ARBA00010928"/>
    </source>
</evidence>
<dbReference type="InterPro" id="IPR051317">
    <property type="entry name" value="Gfo/Idh/MocA_oxidoreduct"/>
</dbReference>
<dbReference type="AlphaFoldDB" id="A0A5C5ZSJ0"/>
<dbReference type="PANTHER" id="PTHR43708:SF5">
    <property type="entry name" value="CONSERVED EXPRESSED OXIDOREDUCTASE (EUROFUNG)-RELATED"/>
    <property type="match status" value="1"/>
</dbReference>
<dbReference type="OrthoDB" id="241454at2"/>
<keyword evidence="2 5" id="KW-0560">Oxidoreductase</keyword>
<accession>A0A5C5ZSJ0</accession>
<dbReference type="EMBL" id="SJPQ01000001">
    <property type="protein sequence ID" value="TWT90025.1"/>
    <property type="molecule type" value="Genomic_DNA"/>
</dbReference>
<dbReference type="RefSeq" id="WP_146396302.1">
    <property type="nucleotide sequence ID" value="NZ_SJPQ01000001.1"/>
</dbReference>
<comment type="similarity">
    <text evidence="1">Belongs to the Gfo/Idh/MocA family.</text>
</comment>
<reference evidence="5 6" key="1">
    <citation type="submission" date="2019-02" db="EMBL/GenBank/DDBJ databases">
        <title>Deep-cultivation of Planctomycetes and their phenomic and genomic characterization uncovers novel biology.</title>
        <authorList>
            <person name="Wiegand S."/>
            <person name="Jogler M."/>
            <person name="Boedeker C."/>
            <person name="Pinto D."/>
            <person name="Vollmers J."/>
            <person name="Rivas-Marin E."/>
            <person name="Kohn T."/>
            <person name="Peeters S.H."/>
            <person name="Heuer A."/>
            <person name="Rast P."/>
            <person name="Oberbeckmann S."/>
            <person name="Bunk B."/>
            <person name="Jeske O."/>
            <person name="Meyerdierks A."/>
            <person name="Storesund J.E."/>
            <person name="Kallscheuer N."/>
            <person name="Luecker S."/>
            <person name="Lage O.M."/>
            <person name="Pohl T."/>
            <person name="Merkel B.J."/>
            <person name="Hornburger P."/>
            <person name="Mueller R.-W."/>
            <person name="Bruemmer F."/>
            <person name="Labrenz M."/>
            <person name="Spormann A.M."/>
            <person name="Op Den Camp H."/>
            <person name="Overmann J."/>
            <person name="Amann R."/>
            <person name="Jetten M.S.M."/>
            <person name="Mascher T."/>
            <person name="Medema M.H."/>
            <person name="Devos D.P."/>
            <person name="Kaster A.-K."/>
            <person name="Ovreas L."/>
            <person name="Rohde M."/>
            <person name="Galperin M.Y."/>
            <person name="Jogler C."/>
        </authorList>
    </citation>
    <scope>NUCLEOTIDE SEQUENCE [LARGE SCALE GENOMIC DNA]</scope>
    <source>
        <strain evidence="5 6">Mal64</strain>
    </source>
</reference>
<feature type="region of interest" description="Disordered" evidence="3">
    <location>
        <begin position="333"/>
        <end position="356"/>
    </location>
</feature>
<evidence type="ECO:0000313" key="6">
    <source>
        <dbReference type="Proteomes" id="UP000315440"/>
    </source>
</evidence>
<gene>
    <name evidence="5" type="primary">pht4</name>
    <name evidence="5" type="ORF">Mal64_04080</name>
</gene>
<dbReference type="PANTHER" id="PTHR43708">
    <property type="entry name" value="CONSERVED EXPRESSED OXIDOREDUCTASE (EUROFUNG)"/>
    <property type="match status" value="1"/>
</dbReference>
<evidence type="ECO:0000259" key="4">
    <source>
        <dbReference type="Pfam" id="PF01408"/>
    </source>
</evidence>